<name>A0A0E9XUT6_ANGAN</name>
<protein>
    <submittedName>
        <fullName evidence="1">Uncharacterized protein</fullName>
    </submittedName>
</protein>
<sequence>MFVYSYYNSPVWFYVIFRMVQWSPIW</sequence>
<organism evidence="1">
    <name type="scientific">Anguilla anguilla</name>
    <name type="common">European freshwater eel</name>
    <name type="synonym">Muraena anguilla</name>
    <dbReference type="NCBI Taxonomy" id="7936"/>
    <lineage>
        <taxon>Eukaryota</taxon>
        <taxon>Metazoa</taxon>
        <taxon>Chordata</taxon>
        <taxon>Craniata</taxon>
        <taxon>Vertebrata</taxon>
        <taxon>Euteleostomi</taxon>
        <taxon>Actinopterygii</taxon>
        <taxon>Neopterygii</taxon>
        <taxon>Teleostei</taxon>
        <taxon>Anguilliformes</taxon>
        <taxon>Anguillidae</taxon>
        <taxon>Anguilla</taxon>
    </lineage>
</organism>
<reference evidence="1" key="1">
    <citation type="submission" date="2014-11" db="EMBL/GenBank/DDBJ databases">
        <authorList>
            <person name="Amaro Gonzalez C."/>
        </authorList>
    </citation>
    <scope>NUCLEOTIDE SEQUENCE</scope>
</reference>
<reference evidence="1" key="2">
    <citation type="journal article" date="2015" name="Fish Shellfish Immunol.">
        <title>Early steps in the European eel (Anguilla anguilla)-Vibrio vulnificus interaction in the gills: Role of the RtxA13 toxin.</title>
        <authorList>
            <person name="Callol A."/>
            <person name="Pajuelo D."/>
            <person name="Ebbesson L."/>
            <person name="Teles M."/>
            <person name="MacKenzie S."/>
            <person name="Amaro C."/>
        </authorList>
    </citation>
    <scope>NUCLEOTIDE SEQUENCE</scope>
</reference>
<accession>A0A0E9XUT6</accession>
<dbReference type="AlphaFoldDB" id="A0A0E9XUT6"/>
<proteinExistence type="predicted"/>
<dbReference type="EMBL" id="GBXM01002396">
    <property type="protein sequence ID" value="JAI06182.1"/>
    <property type="molecule type" value="Transcribed_RNA"/>
</dbReference>
<evidence type="ECO:0000313" key="1">
    <source>
        <dbReference type="EMBL" id="JAI06182.1"/>
    </source>
</evidence>